<evidence type="ECO:0000313" key="3">
    <source>
        <dbReference type="EMBL" id="CDT41927.1"/>
    </source>
</evidence>
<reference evidence="3 4" key="1">
    <citation type="submission" date="2014-06" db="EMBL/GenBank/DDBJ databases">
        <authorList>
            <person name="Le Roux F."/>
        </authorList>
    </citation>
    <scope>NUCLEOTIDE SEQUENCE</scope>
    <source>
        <strain evidence="2 4">J5-4</strain>
        <strain evidence="3">J5-5</strain>
    </source>
</reference>
<name>A0A0T7DHJ7_9VIBR</name>
<evidence type="ECO:0000313" key="5">
    <source>
        <dbReference type="Proteomes" id="UP000049495"/>
    </source>
</evidence>
<evidence type="ECO:0000256" key="1">
    <source>
        <dbReference type="SAM" id="SignalP"/>
    </source>
</evidence>
<organism evidence="3 5">
    <name type="scientific">Vibrio crassostreae</name>
    <dbReference type="NCBI Taxonomy" id="246167"/>
    <lineage>
        <taxon>Bacteria</taxon>
        <taxon>Pseudomonadati</taxon>
        <taxon>Pseudomonadota</taxon>
        <taxon>Gammaproteobacteria</taxon>
        <taxon>Vibrionales</taxon>
        <taxon>Vibrionaceae</taxon>
        <taxon>Vibrio</taxon>
    </lineage>
</organism>
<dbReference type="EMBL" id="CCJX01000070">
    <property type="protein sequence ID" value="CDT19005.1"/>
    <property type="molecule type" value="Genomic_DNA"/>
</dbReference>
<comment type="caution">
    <text evidence="3">The sequence shown here is derived from an EMBL/GenBank/DDBJ whole genome shotgun (WGS) entry which is preliminary data.</text>
</comment>
<dbReference type="EMBL" id="CCJV01000090">
    <property type="protein sequence ID" value="CDT41927.1"/>
    <property type="molecule type" value="Genomic_DNA"/>
</dbReference>
<feature type="chain" id="PRO_5044546998" evidence="1">
    <location>
        <begin position="22"/>
        <end position="59"/>
    </location>
</feature>
<accession>A0A0T7DHJ7</accession>
<feature type="signal peptide" evidence="1">
    <location>
        <begin position="1"/>
        <end position="21"/>
    </location>
</feature>
<sequence>MRHFLIILTAIFSLSFGSALASSQSPGNGNMGPIVKCSDGNAVTHVPLLICKHYGGKVL</sequence>
<dbReference type="AlphaFoldDB" id="A0A0T7DHJ7"/>
<dbReference type="Proteomes" id="UP000049495">
    <property type="component" value="Unassembled WGS sequence"/>
</dbReference>
<dbReference type="Proteomes" id="UP000049077">
    <property type="component" value="Unassembled WGS sequence"/>
</dbReference>
<proteinExistence type="predicted"/>
<gene>
    <name evidence="2" type="ORF">VCR4J5_1610012</name>
    <name evidence="3" type="ORF">VCR5J5_300011</name>
</gene>
<protein>
    <submittedName>
        <fullName evidence="3">Uncharacterized protein</fullName>
    </submittedName>
</protein>
<keyword evidence="1" id="KW-0732">Signal</keyword>
<dbReference type="OrthoDB" id="5892750at2"/>
<evidence type="ECO:0000313" key="4">
    <source>
        <dbReference type="Proteomes" id="UP000049077"/>
    </source>
</evidence>
<evidence type="ECO:0000313" key="2">
    <source>
        <dbReference type="EMBL" id="CDT19005.1"/>
    </source>
</evidence>
<reference evidence="5" key="2">
    <citation type="submission" date="2014-06" db="EMBL/GenBank/DDBJ databases">
        <authorList>
            <person name="Le Roux Frederique"/>
        </authorList>
    </citation>
    <scope>NUCLEOTIDE SEQUENCE [LARGE SCALE GENOMIC DNA]</scope>
    <source>
        <strain evidence="5">J5-5</strain>
    </source>
</reference>
<dbReference type="RefSeq" id="WP_017061927.1">
    <property type="nucleotide sequence ID" value="NZ_AP025476.1"/>
</dbReference>
<keyword evidence="4" id="KW-1185">Reference proteome</keyword>
<dbReference type="GeneID" id="93900815"/>